<dbReference type="GO" id="GO:0043565">
    <property type="term" value="F:sequence-specific DNA binding"/>
    <property type="evidence" value="ECO:0007669"/>
    <property type="project" value="TreeGrafter"/>
</dbReference>
<dbReference type="GO" id="GO:0009007">
    <property type="term" value="F:site-specific DNA-methyltransferase (adenine-specific) activity"/>
    <property type="evidence" value="ECO:0007669"/>
    <property type="project" value="UniProtKB-EC"/>
</dbReference>
<feature type="binding site" evidence="7">
    <location>
        <position position="54"/>
    </location>
    <ligand>
        <name>S-adenosyl-L-methionine</name>
        <dbReference type="ChEBI" id="CHEBI:59789"/>
    </ligand>
</feature>
<comment type="catalytic activity">
    <reaction evidence="6">
        <text>a 2'-deoxyadenosine in DNA + S-adenosyl-L-methionine = an N(6)-methyl-2'-deoxyadenosine in DNA + S-adenosyl-L-homocysteine + H(+)</text>
        <dbReference type="Rhea" id="RHEA:15197"/>
        <dbReference type="Rhea" id="RHEA-COMP:12418"/>
        <dbReference type="Rhea" id="RHEA-COMP:12419"/>
        <dbReference type="ChEBI" id="CHEBI:15378"/>
        <dbReference type="ChEBI" id="CHEBI:57856"/>
        <dbReference type="ChEBI" id="CHEBI:59789"/>
        <dbReference type="ChEBI" id="CHEBI:90615"/>
        <dbReference type="ChEBI" id="CHEBI:90616"/>
        <dbReference type="EC" id="2.1.1.72"/>
    </reaction>
</comment>
<dbReference type="NCBIfam" id="TIGR00571">
    <property type="entry name" value="dam"/>
    <property type="match status" value="1"/>
</dbReference>
<dbReference type="InterPro" id="IPR023095">
    <property type="entry name" value="Ade_MeTrfase_dom_2"/>
</dbReference>
<dbReference type="Gene3D" id="3.40.50.150">
    <property type="entry name" value="Vaccinia Virus protein VP39"/>
    <property type="match status" value="1"/>
</dbReference>
<evidence type="ECO:0000256" key="3">
    <source>
        <dbReference type="ARBA" id="ARBA00022603"/>
    </source>
</evidence>
<name>A0A1V4SP97_RUMHU</name>
<dbReference type="InterPro" id="IPR012263">
    <property type="entry name" value="M_m6A_EcoRV"/>
</dbReference>
<comment type="similarity">
    <text evidence="1">Belongs to the N(4)/N(6)-methyltransferase family.</text>
</comment>
<keyword evidence="3 8" id="KW-0489">Methyltransferase</keyword>
<feature type="binding site" evidence="7">
    <location>
        <position position="7"/>
    </location>
    <ligand>
        <name>S-adenosyl-L-methionine</name>
        <dbReference type="ChEBI" id="CHEBI:59789"/>
    </ligand>
</feature>
<dbReference type="GO" id="GO:0032259">
    <property type="term" value="P:methylation"/>
    <property type="evidence" value="ECO:0007669"/>
    <property type="project" value="UniProtKB-KW"/>
</dbReference>
<evidence type="ECO:0000256" key="6">
    <source>
        <dbReference type="ARBA" id="ARBA00047942"/>
    </source>
</evidence>
<evidence type="ECO:0000313" key="8">
    <source>
        <dbReference type="EMBL" id="OPX45067.1"/>
    </source>
</evidence>
<comment type="caution">
    <text evidence="8">The sequence shown here is derived from an EMBL/GenBank/DDBJ whole genome shotgun (WGS) entry which is preliminary data.</text>
</comment>
<proteinExistence type="inferred from homology"/>
<feature type="binding site" evidence="7">
    <location>
        <position position="11"/>
    </location>
    <ligand>
        <name>S-adenosyl-L-methionine</name>
        <dbReference type="ChEBI" id="CHEBI:59789"/>
    </ligand>
</feature>
<protein>
    <recommendedName>
        <fullName evidence="2">site-specific DNA-methyltransferase (adenine-specific)</fullName>
        <ecNumber evidence="2">2.1.1.72</ecNumber>
    </recommendedName>
</protein>
<dbReference type="GO" id="GO:1904047">
    <property type="term" value="F:S-adenosyl-L-methionine binding"/>
    <property type="evidence" value="ECO:0007669"/>
    <property type="project" value="TreeGrafter"/>
</dbReference>
<dbReference type="EMBL" id="MZGX01000006">
    <property type="protein sequence ID" value="OPX45067.1"/>
    <property type="molecule type" value="Genomic_DNA"/>
</dbReference>
<sequence>MNSFIGWIGGKNYLKKEITKRFPQGFKRYIEVFGGAAWVLFYKDSHADMEVYNDYNSELVNLFRCVKHHCGELQKELQYVLNSREIFNDFKSQYNMQGLTDIQRAARFFMVLKTSYGSNQKNFGCIKKNIAHMAEYLEHINKRLSGVVIENKDFENLIEVYDRPDAFFYLDPPYYGTEKYYQAQFSEEDHVRLASALKNIKGKFLLSYNDCEFVRDLYQDFQIEGIQRNHNLVNRYEGKENKYCVGIIKCNYTFCRDQVHKFQGHVYKHTLIICVSLLLSGM</sequence>
<dbReference type="PIRSF" id="PIRSF000398">
    <property type="entry name" value="M_m6A_EcoRV"/>
    <property type="match status" value="1"/>
</dbReference>
<dbReference type="STRING" id="48256.CLHUN_12990"/>
<organism evidence="8 9">
    <name type="scientific">Ruminiclostridium hungatei</name>
    <name type="common">Clostridium hungatei</name>
    <dbReference type="NCBI Taxonomy" id="48256"/>
    <lineage>
        <taxon>Bacteria</taxon>
        <taxon>Bacillati</taxon>
        <taxon>Bacillota</taxon>
        <taxon>Clostridia</taxon>
        <taxon>Eubacteriales</taxon>
        <taxon>Oscillospiraceae</taxon>
        <taxon>Ruminiclostridium</taxon>
    </lineage>
</organism>
<dbReference type="OrthoDB" id="9805629at2"/>
<evidence type="ECO:0000313" key="9">
    <source>
        <dbReference type="Proteomes" id="UP000191554"/>
    </source>
</evidence>
<dbReference type="GO" id="GO:0009307">
    <property type="term" value="P:DNA restriction-modification system"/>
    <property type="evidence" value="ECO:0007669"/>
    <property type="project" value="InterPro"/>
</dbReference>
<dbReference type="REBASE" id="200257">
    <property type="entry name" value="M.Chu14427ORF12990P"/>
</dbReference>
<dbReference type="RefSeq" id="WP_080063741.1">
    <property type="nucleotide sequence ID" value="NZ_MZGX01000006.1"/>
</dbReference>
<keyword evidence="9" id="KW-1185">Reference proteome</keyword>
<dbReference type="SUPFAM" id="SSF53335">
    <property type="entry name" value="S-adenosyl-L-methionine-dependent methyltransferases"/>
    <property type="match status" value="1"/>
</dbReference>
<gene>
    <name evidence="8" type="primary">dpnM</name>
    <name evidence="8" type="ORF">CLHUN_12990</name>
</gene>
<dbReference type="InterPro" id="IPR012327">
    <property type="entry name" value="MeTrfase_D12"/>
</dbReference>
<evidence type="ECO:0000256" key="4">
    <source>
        <dbReference type="ARBA" id="ARBA00022679"/>
    </source>
</evidence>
<keyword evidence="4 8" id="KW-0808">Transferase</keyword>
<evidence type="ECO:0000256" key="7">
    <source>
        <dbReference type="PIRSR" id="PIRSR000398-1"/>
    </source>
</evidence>
<dbReference type="PANTHER" id="PTHR30481">
    <property type="entry name" value="DNA ADENINE METHYLASE"/>
    <property type="match status" value="1"/>
</dbReference>
<dbReference type="Pfam" id="PF02086">
    <property type="entry name" value="MethyltransfD12"/>
    <property type="match status" value="1"/>
</dbReference>
<dbReference type="InterPro" id="IPR029063">
    <property type="entry name" value="SAM-dependent_MTases_sf"/>
</dbReference>
<feature type="binding site" evidence="7">
    <location>
        <position position="171"/>
    </location>
    <ligand>
        <name>S-adenosyl-L-methionine</name>
        <dbReference type="ChEBI" id="CHEBI:59789"/>
    </ligand>
</feature>
<dbReference type="EC" id="2.1.1.72" evidence="2"/>
<accession>A0A1V4SP97</accession>
<evidence type="ECO:0000256" key="5">
    <source>
        <dbReference type="ARBA" id="ARBA00022691"/>
    </source>
</evidence>
<dbReference type="Gene3D" id="1.10.1020.10">
    <property type="entry name" value="Adenine-specific Methyltransferase, Domain 2"/>
    <property type="match status" value="1"/>
</dbReference>
<reference evidence="8 9" key="1">
    <citation type="submission" date="2017-03" db="EMBL/GenBank/DDBJ databases">
        <title>Genome sequence of Clostridium hungatei DSM 14427.</title>
        <authorList>
            <person name="Poehlein A."/>
            <person name="Daniel R."/>
        </authorList>
    </citation>
    <scope>NUCLEOTIDE SEQUENCE [LARGE SCALE GENOMIC DNA]</scope>
    <source>
        <strain evidence="8 9">DSM 14427</strain>
    </source>
</reference>
<dbReference type="Proteomes" id="UP000191554">
    <property type="component" value="Unassembled WGS sequence"/>
</dbReference>
<evidence type="ECO:0000256" key="2">
    <source>
        <dbReference type="ARBA" id="ARBA00011900"/>
    </source>
</evidence>
<evidence type="ECO:0000256" key="1">
    <source>
        <dbReference type="ARBA" id="ARBA00006594"/>
    </source>
</evidence>
<dbReference type="GO" id="GO:0006298">
    <property type="term" value="P:mismatch repair"/>
    <property type="evidence" value="ECO:0007669"/>
    <property type="project" value="TreeGrafter"/>
</dbReference>
<dbReference type="AlphaFoldDB" id="A0A1V4SP97"/>
<dbReference type="PRINTS" id="PR00505">
    <property type="entry name" value="D12N6MTFRASE"/>
</dbReference>
<keyword evidence="5" id="KW-0949">S-adenosyl-L-methionine</keyword>